<dbReference type="GO" id="GO:0005840">
    <property type="term" value="C:ribosome"/>
    <property type="evidence" value="ECO:0007669"/>
    <property type="project" value="UniProtKB-KW"/>
</dbReference>
<protein>
    <submittedName>
        <fullName evidence="2">Acetyltransferase, ribosomal protein N-acetylase</fullName>
    </submittedName>
</protein>
<gene>
    <name evidence="2" type="ordered locus">Mesau_02929</name>
</gene>
<keyword evidence="3" id="KW-1185">Reference proteome</keyword>
<dbReference type="Pfam" id="PF13302">
    <property type="entry name" value="Acetyltransf_3"/>
    <property type="match status" value="1"/>
</dbReference>
<reference evidence="3" key="1">
    <citation type="submission" date="2012-02" db="EMBL/GenBank/DDBJ databases">
        <title>Complete sequence of Mesorhizobium australicum WSM2073.</title>
        <authorList>
            <person name="Lucas S."/>
            <person name="Han J."/>
            <person name="Lapidus A."/>
            <person name="Cheng J.-F."/>
            <person name="Goodwin L."/>
            <person name="Pitluck S."/>
            <person name="Peters L."/>
            <person name="Gu W."/>
            <person name="Detter J.C."/>
            <person name="Han C."/>
            <person name="Tapia R."/>
            <person name="Land M."/>
            <person name="Hauser L."/>
            <person name="Kyrpides N."/>
            <person name="Ivanova N."/>
            <person name="Pagani I."/>
            <person name="Reeve W.G."/>
            <person name="Howieson J.G."/>
            <person name="Tiwari R.P."/>
            <person name="O'Hara G.W."/>
            <person name="Atkins C.A."/>
            <person name="Ronson C.W."/>
            <person name="Nandasena K.G."/>
            <person name="Woyke T."/>
        </authorList>
    </citation>
    <scope>NUCLEOTIDE SEQUENCE [LARGE SCALE GENOMIC DNA]</scope>
    <source>
        <strain evidence="3">LMG 24608 / HAMBI 3006 / WSM2073</strain>
    </source>
</reference>
<keyword evidence="2" id="KW-0687">Ribonucleoprotein</keyword>
<sequence>MKTVPRLTTPRLVLRAPGERDILAWFARASDIESASLAGDPVADDISAGARWLALARQRLADGRAIKWSIDQPGVADAIGTITLSFGANEAKAAALGFVLGRAHWGQGLASEAAREVVRYAFETLALEQVTAEAAARNIASLRILAKLGFKHVGSFIDESDGEQCERFVLDARIGPLVLANQA</sequence>
<dbReference type="PROSITE" id="PS51186">
    <property type="entry name" value="GNAT"/>
    <property type="match status" value="1"/>
</dbReference>
<evidence type="ECO:0000259" key="1">
    <source>
        <dbReference type="PROSITE" id="PS51186"/>
    </source>
</evidence>
<dbReference type="AlphaFoldDB" id="L0KL14"/>
<dbReference type="InterPro" id="IPR016181">
    <property type="entry name" value="Acyl_CoA_acyltransferase"/>
</dbReference>
<dbReference type="EMBL" id="CP003358">
    <property type="protein sequence ID" value="AGB45310.1"/>
    <property type="molecule type" value="Genomic_DNA"/>
</dbReference>
<keyword evidence="2" id="KW-0808">Transferase</keyword>
<feature type="domain" description="N-acetyltransferase" evidence="1">
    <location>
        <begin position="30"/>
        <end position="171"/>
    </location>
</feature>
<accession>L0KL14</accession>
<dbReference type="GO" id="GO:0016747">
    <property type="term" value="F:acyltransferase activity, transferring groups other than amino-acyl groups"/>
    <property type="evidence" value="ECO:0007669"/>
    <property type="project" value="InterPro"/>
</dbReference>
<evidence type="ECO:0000313" key="2">
    <source>
        <dbReference type="EMBL" id="AGB45310.1"/>
    </source>
</evidence>
<proteinExistence type="predicted"/>
<dbReference type="Gene3D" id="3.40.630.30">
    <property type="match status" value="1"/>
</dbReference>
<dbReference type="eggNOG" id="COG1670">
    <property type="taxonomic scope" value="Bacteria"/>
</dbReference>
<dbReference type="Proteomes" id="UP000010998">
    <property type="component" value="Chromosome"/>
</dbReference>
<keyword evidence="2" id="KW-0689">Ribosomal protein</keyword>
<dbReference type="PANTHER" id="PTHR43792:SF16">
    <property type="entry name" value="N-ACETYLTRANSFERASE DOMAIN-CONTAINING PROTEIN"/>
    <property type="match status" value="1"/>
</dbReference>
<organism evidence="2 3">
    <name type="scientific">Mesorhizobium australicum (strain HAMBI 3006 / LMG 24608 / WSM2073)</name>
    <dbReference type="NCBI Taxonomy" id="754035"/>
    <lineage>
        <taxon>Bacteria</taxon>
        <taxon>Pseudomonadati</taxon>
        <taxon>Pseudomonadota</taxon>
        <taxon>Alphaproteobacteria</taxon>
        <taxon>Hyphomicrobiales</taxon>
        <taxon>Phyllobacteriaceae</taxon>
        <taxon>Mesorhizobium</taxon>
    </lineage>
</organism>
<name>L0KL14_MESAW</name>
<dbReference type="HOGENOM" id="CLU_013985_3_6_5"/>
<dbReference type="STRING" id="754035.Mesau_02929"/>
<evidence type="ECO:0000313" key="3">
    <source>
        <dbReference type="Proteomes" id="UP000010998"/>
    </source>
</evidence>
<dbReference type="SUPFAM" id="SSF55729">
    <property type="entry name" value="Acyl-CoA N-acyltransferases (Nat)"/>
    <property type="match status" value="1"/>
</dbReference>
<dbReference type="KEGG" id="mam:Mesau_02929"/>
<dbReference type="PANTHER" id="PTHR43792">
    <property type="entry name" value="GNAT FAMILY, PUTATIVE (AFU_ORTHOLOGUE AFUA_3G00765)-RELATED-RELATED"/>
    <property type="match status" value="1"/>
</dbReference>
<dbReference type="InterPro" id="IPR000182">
    <property type="entry name" value="GNAT_dom"/>
</dbReference>
<dbReference type="InterPro" id="IPR051531">
    <property type="entry name" value="N-acetyltransferase"/>
</dbReference>